<dbReference type="InterPro" id="IPR019224">
    <property type="entry name" value="DUF2148"/>
</dbReference>
<feature type="domain" description="4Fe-4S" evidence="5">
    <location>
        <begin position="71"/>
        <end position="144"/>
    </location>
</feature>
<proteinExistence type="predicted"/>
<evidence type="ECO:0000256" key="1">
    <source>
        <dbReference type="ARBA" id="ARBA00022485"/>
    </source>
</evidence>
<dbReference type="PROSITE" id="PS51656">
    <property type="entry name" value="4FE4S"/>
    <property type="match status" value="1"/>
</dbReference>
<dbReference type="PANTHER" id="PTHR40101">
    <property type="entry name" value="CONSERVED PROTEIN"/>
    <property type="match status" value="1"/>
</dbReference>
<name>X1IXR0_9ZZZZ</name>
<evidence type="ECO:0000256" key="4">
    <source>
        <dbReference type="ARBA" id="ARBA00023014"/>
    </source>
</evidence>
<accession>X1IXR0</accession>
<evidence type="ECO:0000259" key="5">
    <source>
        <dbReference type="PROSITE" id="PS51656"/>
    </source>
</evidence>
<dbReference type="EMBL" id="BARU01032904">
    <property type="protein sequence ID" value="GAH62343.1"/>
    <property type="molecule type" value="Genomic_DNA"/>
</dbReference>
<keyword evidence="2" id="KW-0479">Metal-binding</keyword>
<dbReference type="InterPro" id="IPR007202">
    <property type="entry name" value="4Fe-4S_dom"/>
</dbReference>
<evidence type="ECO:0000256" key="3">
    <source>
        <dbReference type="ARBA" id="ARBA00023004"/>
    </source>
</evidence>
<keyword evidence="4" id="KW-0411">Iron-sulfur</keyword>
<dbReference type="GO" id="GO:0051539">
    <property type="term" value="F:4 iron, 4 sulfur cluster binding"/>
    <property type="evidence" value="ECO:0007669"/>
    <property type="project" value="UniProtKB-KW"/>
</dbReference>
<evidence type="ECO:0000313" key="6">
    <source>
        <dbReference type="EMBL" id="GAH62343.1"/>
    </source>
</evidence>
<dbReference type="PANTHER" id="PTHR40101:SF1">
    <property type="entry name" value="4FE-4S DOMAIN-CONTAINING PROTEIN"/>
    <property type="match status" value="1"/>
</dbReference>
<dbReference type="GO" id="GO:0046872">
    <property type="term" value="F:metal ion binding"/>
    <property type="evidence" value="ECO:0007669"/>
    <property type="project" value="UniProtKB-KW"/>
</dbReference>
<reference evidence="6" key="1">
    <citation type="journal article" date="2014" name="Front. Microbiol.">
        <title>High frequency of phylogenetically diverse reductive dehalogenase-homologous genes in deep subseafloor sedimentary metagenomes.</title>
        <authorList>
            <person name="Kawai M."/>
            <person name="Futagami T."/>
            <person name="Toyoda A."/>
            <person name="Takaki Y."/>
            <person name="Nishi S."/>
            <person name="Hori S."/>
            <person name="Arai W."/>
            <person name="Tsubouchi T."/>
            <person name="Morono Y."/>
            <person name="Uchiyama I."/>
            <person name="Ito T."/>
            <person name="Fujiyama A."/>
            <person name="Inagaki F."/>
            <person name="Takami H."/>
        </authorList>
    </citation>
    <scope>NUCLEOTIDE SEQUENCE</scope>
    <source>
        <strain evidence="6">Expedition CK06-06</strain>
    </source>
</reference>
<feature type="non-terminal residue" evidence="6">
    <location>
        <position position="181"/>
    </location>
</feature>
<organism evidence="6">
    <name type="scientific">marine sediment metagenome</name>
    <dbReference type="NCBI Taxonomy" id="412755"/>
    <lineage>
        <taxon>unclassified sequences</taxon>
        <taxon>metagenomes</taxon>
        <taxon>ecological metagenomes</taxon>
    </lineage>
</organism>
<comment type="caution">
    <text evidence="6">The sequence shown here is derived from an EMBL/GenBank/DDBJ whole genome shotgun (WGS) entry which is preliminary data.</text>
</comment>
<keyword evidence="3" id="KW-0408">Iron</keyword>
<evidence type="ECO:0000256" key="2">
    <source>
        <dbReference type="ARBA" id="ARBA00022723"/>
    </source>
</evidence>
<gene>
    <name evidence="6" type="ORF">S03H2_51826</name>
</gene>
<dbReference type="AlphaFoldDB" id="X1IXR0"/>
<protein>
    <recommendedName>
        <fullName evidence="5">4Fe-4S domain-containing protein</fullName>
    </recommendedName>
</protein>
<dbReference type="Pfam" id="PF09918">
    <property type="entry name" value="DUF2148"/>
    <property type="match status" value="1"/>
</dbReference>
<keyword evidence="1" id="KW-0004">4Fe-4S</keyword>
<sequence>MAQFKSEELEREAARITAALMASSARTAPKAMGIDAIKTMVVDADDLEHLAGAMENRAKEQPPHLAPIFVRDAQNVRNSSCVLLIGVTGEPKRIEQPLDCGACGYKTCEELLNARKREGKDFNGPNCIFQAMDLGIALGSAAKLASELNVDNRMMYTIGATAKKLQLLDSDIVIGIPLSIA</sequence>